<protein>
    <submittedName>
        <fullName evidence="3">PH domain-containing protein</fullName>
    </submittedName>
</protein>
<dbReference type="AlphaFoldDB" id="A0A0W8H467"/>
<feature type="domain" description="Uncharacterized protein YyaB-like PH" evidence="2">
    <location>
        <begin position="60"/>
        <end position="133"/>
    </location>
</feature>
<reference evidence="3" key="2">
    <citation type="submission" date="2022-09" db="EMBL/GenBank/DDBJ databases">
        <title>Intensive care unit water sources are persistently colonized with multi-drug resistant bacteria and are the site of extensive horizontal gene transfer of antibiotic resistance genes.</title>
        <authorList>
            <person name="Diorio-Toth L."/>
        </authorList>
    </citation>
    <scope>NUCLEOTIDE SEQUENCE</scope>
    <source>
        <strain evidence="3">GD03885</strain>
    </source>
</reference>
<feature type="transmembrane region" description="Helical" evidence="1">
    <location>
        <begin position="37"/>
        <end position="58"/>
    </location>
</feature>
<evidence type="ECO:0000313" key="4">
    <source>
        <dbReference type="EMBL" id="RSE26243.1"/>
    </source>
</evidence>
<keyword evidence="1" id="KW-0812">Transmembrane</keyword>
<name>A0A0W8H467_ACIJO</name>
<evidence type="ECO:0000256" key="1">
    <source>
        <dbReference type="SAM" id="Phobius"/>
    </source>
</evidence>
<dbReference type="InterPro" id="IPR009589">
    <property type="entry name" value="PH_YyaB-like"/>
</dbReference>
<dbReference type="RefSeq" id="WP_058868779.1">
    <property type="nucleotide sequence ID" value="NZ_BKWH01000004.1"/>
</dbReference>
<sequence length="135" mass="15483">MQKFRSKMDWWFLGFIIAMSGLLAQLILTTYGKGILMQNLLFVVVYALTIVLLWWPLWSTRYVVDQEQLTIRSLCFKWIIPLTAIQSVSETDNSISSPALSLDRLKIEYLKQGQPKTILVSPKDKVAFKAALKLS</sequence>
<keyword evidence="1" id="KW-1133">Transmembrane helix</keyword>
<evidence type="ECO:0000313" key="5">
    <source>
        <dbReference type="Proteomes" id="UP000277537"/>
    </source>
</evidence>
<evidence type="ECO:0000259" key="2">
    <source>
        <dbReference type="Pfam" id="PF06713"/>
    </source>
</evidence>
<dbReference type="Proteomes" id="UP000277537">
    <property type="component" value="Unassembled WGS sequence"/>
</dbReference>
<comment type="caution">
    <text evidence="4">The sequence shown here is derived from an EMBL/GenBank/DDBJ whole genome shotgun (WGS) entry which is preliminary data.</text>
</comment>
<organism evidence="4 5">
    <name type="scientific">Acinetobacter johnsonii</name>
    <dbReference type="NCBI Taxonomy" id="40214"/>
    <lineage>
        <taxon>Bacteria</taxon>
        <taxon>Pseudomonadati</taxon>
        <taxon>Pseudomonadota</taxon>
        <taxon>Gammaproteobacteria</taxon>
        <taxon>Moraxellales</taxon>
        <taxon>Moraxellaceae</taxon>
        <taxon>Acinetobacter</taxon>
    </lineage>
</organism>
<gene>
    <name evidence="4" type="ORF">EGT73_02920</name>
    <name evidence="3" type="ORF">N5C97_02360</name>
</gene>
<proteinExistence type="predicted"/>
<feature type="transmembrane region" description="Helical" evidence="1">
    <location>
        <begin position="12"/>
        <end position="31"/>
    </location>
</feature>
<keyword evidence="1" id="KW-0472">Membrane</keyword>
<dbReference type="GO" id="GO:0030153">
    <property type="term" value="P:bacteriocin immunity"/>
    <property type="evidence" value="ECO:0007669"/>
    <property type="project" value="InterPro"/>
</dbReference>
<dbReference type="EMBL" id="JAOCCL010000004">
    <property type="protein sequence ID" value="MDH0825359.1"/>
    <property type="molecule type" value="Genomic_DNA"/>
</dbReference>
<dbReference type="Proteomes" id="UP001160116">
    <property type="component" value="Unassembled WGS sequence"/>
</dbReference>
<dbReference type="EMBL" id="RHXE01000004">
    <property type="protein sequence ID" value="RSE26243.1"/>
    <property type="molecule type" value="Genomic_DNA"/>
</dbReference>
<dbReference type="Pfam" id="PF06713">
    <property type="entry name" value="bPH_4"/>
    <property type="match status" value="1"/>
</dbReference>
<evidence type="ECO:0000313" key="3">
    <source>
        <dbReference type="EMBL" id="MDH0825359.1"/>
    </source>
</evidence>
<reference evidence="4 5" key="1">
    <citation type="submission" date="2018-10" db="EMBL/GenBank/DDBJ databases">
        <title>Transmission dynamics of multidrug resistant bacteria on intensive care unit surfaces.</title>
        <authorList>
            <person name="D'Souza A.W."/>
            <person name="Potter R.F."/>
            <person name="Wallace M."/>
            <person name="Shupe A."/>
            <person name="Patel S."/>
            <person name="Sun S."/>
            <person name="Gul D."/>
            <person name="Kwon J.H."/>
            <person name="Andleeb S."/>
            <person name="Burnham C.-A.D."/>
            <person name="Dantas G."/>
        </authorList>
    </citation>
    <scope>NUCLEOTIDE SEQUENCE [LARGE SCALE GENOMIC DNA]</scope>
    <source>
        <strain evidence="4 5">AJ_385</strain>
    </source>
</reference>
<accession>A0A0W8H467</accession>